<keyword evidence="3" id="KW-1185">Reference proteome</keyword>
<name>A0ABZ3FYT9_ACHDE</name>
<gene>
    <name evidence="2" type="ORF">AAIK43_18950</name>
</gene>
<proteinExistence type="predicted"/>
<organism evidence="2 3">
    <name type="scientific">Achromobacter denitrificans</name>
    <name type="common">Alcaligenes denitrificans</name>
    <dbReference type="NCBI Taxonomy" id="32002"/>
    <lineage>
        <taxon>Bacteria</taxon>
        <taxon>Pseudomonadati</taxon>
        <taxon>Pseudomonadota</taxon>
        <taxon>Betaproteobacteria</taxon>
        <taxon>Burkholderiales</taxon>
        <taxon>Alcaligenaceae</taxon>
        <taxon>Achromobacter</taxon>
    </lineage>
</organism>
<evidence type="ECO:0000256" key="1">
    <source>
        <dbReference type="SAM" id="SignalP"/>
    </source>
</evidence>
<protein>
    <submittedName>
        <fullName evidence="2">Conjugal transfer protein TraH</fullName>
    </submittedName>
</protein>
<dbReference type="Proteomes" id="UP001446337">
    <property type="component" value="Chromosome"/>
</dbReference>
<feature type="signal peptide" evidence="1">
    <location>
        <begin position="1"/>
        <end position="28"/>
    </location>
</feature>
<reference evidence="2 3" key="1">
    <citation type="submission" date="2024-05" db="EMBL/GenBank/DDBJ databases">
        <title>Achromobacter denitrificans. BP1, complete genome.</title>
        <authorList>
            <person name="Zhang B."/>
        </authorList>
    </citation>
    <scope>NUCLEOTIDE SEQUENCE [LARGE SCALE GENOMIC DNA]</scope>
    <source>
        <strain evidence="2 3">BP1</strain>
    </source>
</reference>
<dbReference type="Pfam" id="PF06122">
    <property type="entry name" value="TraH"/>
    <property type="match status" value="1"/>
</dbReference>
<dbReference type="InterPro" id="IPR010927">
    <property type="entry name" value="T4SS_TraH"/>
</dbReference>
<sequence>MKLRLHMRRSVVLTALAVALILSPAVKAASLSSELDGMFANATAPGSFNSQLRNGFVGGGIGVRTPVRPINLIAFDPPRLAAGCGGIDLYGGSFSFINSEQLQALLRQIAANAIGVAFKAAIDYINPALGKIMGDFQSILQSLMQNLRNTCALAHTVVNWGKQALFASEESLSAENSEGSGGFVDRVASITDSVKGFFSSANRQSKEAADKNAITETGNLVWKALGNSGAADEFGNLLTGESTRKASKEFVMSLSGTVVVGADASDSDSAKSIGQVRAGTVDLYNIRDGAKEGQANRLEMLRCPASGYNDSTADRVPDGPCTTVTLEAVPSSFTGVKEHVAKLLYGSTLGAKDQVYADSIIAKINSCESTRNECGFTAQQRALLNAVSAPLLGLLVATQQNTASMTQVAKQLEPLIVNEITISYGDAALRAIRQAFSGKDQTTMPPVIEARERLLSDQVRQMREENAIQWDRVMKAKEYSDILVKFNPAIFRNYR</sequence>
<evidence type="ECO:0000313" key="3">
    <source>
        <dbReference type="Proteomes" id="UP001446337"/>
    </source>
</evidence>
<feature type="chain" id="PRO_5047432440" evidence="1">
    <location>
        <begin position="29"/>
        <end position="495"/>
    </location>
</feature>
<evidence type="ECO:0000313" key="2">
    <source>
        <dbReference type="EMBL" id="XAN13484.1"/>
    </source>
</evidence>
<dbReference type="EMBL" id="CP154792">
    <property type="protein sequence ID" value="XAN13484.1"/>
    <property type="molecule type" value="Genomic_DNA"/>
</dbReference>
<dbReference type="RefSeq" id="WP_082886914.1">
    <property type="nucleotide sequence ID" value="NZ_CP154792.1"/>
</dbReference>
<accession>A0ABZ3FYT9</accession>
<keyword evidence="1" id="KW-0732">Signal</keyword>